<keyword evidence="9" id="KW-0325">Glycoprotein</keyword>
<dbReference type="InterPro" id="IPR024079">
    <property type="entry name" value="MetalloPept_cat_dom_sf"/>
</dbReference>
<sequence length="337" mass="37536">MATKVSQLFSSIFLLFLVLPVLSQPGSSASPKVGKPSPFEFLEHLQGCHKGEKVEGLQELKKYLENFGYLNYDHFENHTHANDDDFDDLLESAIKTYQFNYHLKTTGALDAQTVSKMMEPRCGVADIINGTSSMRAGKKRPHHGHSTIHIVSHYSFFPGNPKWPASKTHLTYGFPSGTQSNIMSTIARAFNKWASATHFTFSQTRDFTNADLKISFHRRNHGDGNPFDGPGGVLAHAYAPTNGRFHYDADERWSIGPVPGAFDIETVALHEIGHLLGLGHSSVQNAIMFSNINPGVTKGVGWFCGLFGCKASANCRYLALVVSIWQFFGWWDYEKVF</sequence>
<dbReference type="FunFam" id="3.40.390.10:FF:000018">
    <property type="entry name" value="Metalloendoproteinase 1"/>
    <property type="match status" value="1"/>
</dbReference>
<feature type="binding site" description="in inhibited form" evidence="11">
    <location>
        <position position="122"/>
    </location>
    <ligand>
        <name>Zn(2+)</name>
        <dbReference type="ChEBI" id="CHEBI:29105"/>
        <label>2</label>
        <note>catalytic</note>
    </ligand>
</feature>
<feature type="binding site" evidence="11">
    <location>
        <position position="228"/>
    </location>
    <ligand>
        <name>Ca(2+)</name>
        <dbReference type="ChEBI" id="CHEBI:29108"/>
        <label>3</label>
    </ligand>
</feature>
<evidence type="ECO:0000256" key="7">
    <source>
        <dbReference type="ARBA" id="ARBA00023049"/>
    </source>
</evidence>
<feature type="short sequence motif" description="Cysteine switch" evidence="12">
    <location>
        <begin position="120"/>
        <end position="151"/>
    </location>
</feature>
<evidence type="ECO:0000256" key="10">
    <source>
        <dbReference type="PIRSR" id="PIRSR621190-1"/>
    </source>
</evidence>
<dbReference type="SMART" id="SM00235">
    <property type="entry name" value="ZnMc"/>
    <property type="match status" value="1"/>
</dbReference>
<comment type="cofactor">
    <cofactor evidence="11">
        <name>Zn(2+)</name>
        <dbReference type="ChEBI" id="CHEBI:29105"/>
    </cofactor>
    <text evidence="11">Binds 2 Zn(2+) ions per subunit.</text>
</comment>
<dbReference type="EMBL" id="CM018032">
    <property type="protein sequence ID" value="KAA8548047.1"/>
    <property type="molecule type" value="Genomic_DNA"/>
</dbReference>
<comment type="similarity">
    <text evidence="1">Belongs to the peptidase M10A family. Matrix metalloproteinases (MMPs) subfamily.</text>
</comment>
<keyword evidence="11" id="KW-0106">Calcium</keyword>
<accession>A0A5J5C2C5</accession>
<dbReference type="SUPFAM" id="SSF55486">
    <property type="entry name" value="Metalloproteases ('zincins'), catalytic domain"/>
    <property type="match status" value="1"/>
</dbReference>
<feature type="binding site" evidence="11">
    <location>
        <position position="270"/>
    </location>
    <ligand>
        <name>Zn(2+)</name>
        <dbReference type="ChEBI" id="CHEBI:29105"/>
        <label>2</label>
        <note>catalytic</note>
    </ligand>
</feature>
<dbReference type="GO" id="GO:0006508">
    <property type="term" value="P:proteolysis"/>
    <property type="evidence" value="ECO:0007669"/>
    <property type="project" value="UniProtKB-KW"/>
</dbReference>
<feature type="chain" id="PRO_5023806158" description="Peptidase metallopeptidase domain-containing protein" evidence="13">
    <location>
        <begin position="24"/>
        <end position="337"/>
    </location>
</feature>
<keyword evidence="2" id="KW-0645">Protease</keyword>
<feature type="binding site" evidence="11">
    <location>
        <position position="288"/>
    </location>
    <ligand>
        <name>Zn(2+)</name>
        <dbReference type="ChEBI" id="CHEBI:29105"/>
        <label>2</label>
        <note>catalytic</note>
    </ligand>
</feature>
<feature type="binding site" evidence="11">
    <location>
        <position position="274"/>
    </location>
    <ligand>
        <name>Zn(2+)</name>
        <dbReference type="ChEBI" id="CHEBI:29105"/>
        <label>2</label>
        <note>catalytic</note>
    </ligand>
</feature>
<evidence type="ECO:0000256" key="8">
    <source>
        <dbReference type="ARBA" id="ARBA00023145"/>
    </source>
</evidence>
<dbReference type="InterPro" id="IPR036365">
    <property type="entry name" value="PGBD-like_sf"/>
</dbReference>
<dbReference type="PANTHER" id="PTHR10201">
    <property type="entry name" value="MATRIX METALLOPROTEINASE"/>
    <property type="match status" value="1"/>
</dbReference>
<evidence type="ECO:0000256" key="12">
    <source>
        <dbReference type="PIRSR" id="PIRSR621190-5"/>
    </source>
</evidence>
<evidence type="ECO:0000256" key="3">
    <source>
        <dbReference type="ARBA" id="ARBA00022723"/>
    </source>
</evidence>
<keyword evidence="5" id="KW-0378">Hydrolase</keyword>
<dbReference type="SUPFAM" id="SSF47090">
    <property type="entry name" value="PGBD-like"/>
    <property type="match status" value="1"/>
</dbReference>
<evidence type="ECO:0000256" key="9">
    <source>
        <dbReference type="ARBA" id="ARBA00023180"/>
    </source>
</evidence>
<evidence type="ECO:0000256" key="4">
    <source>
        <dbReference type="ARBA" id="ARBA00022729"/>
    </source>
</evidence>
<evidence type="ECO:0000313" key="16">
    <source>
        <dbReference type="Proteomes" id="UP000325577"/>
    </source>
</evidence>
<evidence type="ECO:0000256" key="2">
    <source>
        <dbReference type="ARBA" id="ARBA00022670"/>
    </source>
</evidence>
<feature type="binding site" evidence="11">
    <location>
        <position position="211"/>
    </location>
    <ligand>
        <name>Ca(2+)</name>
        <dbReference type="ChEBI" id="CHEBI:29108"/>
        <label>2</label>
    </ligand>
</feature>
<feature type="binding site" evidence="11">
    <location>
        <position position="221"/>
    </location>
    <ligand>
        <name>Zn(2+)</name>
        <dbReference type="ChEBI" id="CHEBI:29105"/>
        <label>1</label>
    </ligand>
</feature>
<keyword evidence="7" id="KW-0482">Metalloprotease</keyword>
<feature type="domain" description="Peptidase metallopeptidase" evidence="14">
    <location>
        <begin position="159"/>
        <end position="309"/>
    </location>
</feature>
<feature type="signal peptide" evidence="13">
    <location>
        <begin position="1"/>
        <end position="23"/>
    </location>
</feature>
<feature type="binding site" evidence="11">
    <location>
        <position position="280"/>
    </location>
    <ligand>
        <name>Zn(2+)</name>
        <dbReference type="ChEBI" id="CHEBI:29105"/>
        <label>2</label>
        <note>catalytic</note>
    </ligand>
</feature>
<evidence type="ECO:0000259" key="14">
    <source>
        <dbReference type="SMART" id="SM00235"/>
    </source>
</evidence>
<feature type="binding site" evidence="11">
    <location>
        <position position="229"/>
    </location>
    <ligand>
        <name>Ca(2+)</name>
        <dbReference type="ChEBI" id="CHEBI:29108"/>
        <label>3</label>
    </ligand>
</feature>
<evidence type="ECO:0000256" key="5">
    <source>
        <dbReference type="ARBA" id="ARBA00022801"/>
    </source>
</evidence>
<dbReference type="InterPro" id="IPR033739">
    <property type="entry name" value="M10A_MMP"/>
</dbReference>
<feature type="binding site" evidence="11">
    <location>
        <position position="223"/>
    </location>
    <ligand>
        <name>Zn(2+)</name>
        <dbReference type="ChEBI" id="CHEBI:29105"/>
        <label>1</label>
    </ligand>
</feature>
<feature type="binding site" evidence="11">
    <location>
        <position position="236"/>
    </location>
    <ligand>
        <name>Zn(2+)</name>
        <dbReference type="ChEBI" id="CHEBI:29105"/>
        <label>1</label>
    </ligand>
</feature>
<keyword evidence="6 11" id="KW-0862">Zinc</keyword>
<dbReference type="OrthoDB" id="406838at2759"/>
<dbReference type="InterPro" id="IPR002477">
    <property type="entry name" value="Peptidoglycan-bd-like"/>
</dbReference>
<reference evidence="15 16" key="1">
    <citation type="submission" date="2019-09" db="EMBL/GenBank/DDBJ databases">
        <title>A chromosome-level genome assembly of the Chinese tupelo Nyssa sinensis.</title>
        <authorList>
            <person name="Yang X."/>
            <person name="Kang M."/>
            <person name="Yang Y."/>
            <person name="Xiong H."/>
            <person name="Wang M."/>
            <person name="Zhang Z."/>
            <person name="Wang Z."/>
            <person name="Wu H."/>
            <person name="Ma T."/>
            <person name="Liu J."/>
            <person name="Xi Z."/>
        </authorList>
    </citation>
    <scope>NUCLEOTIDE SEQUENCE [LARGE SCALE GENOMIC DNA]</scope>
    <source>
        <strain evidence="15">J267</strain>
        <tissue evidence="15">Leaf</tissue>
    </source>
</reference>
<dbReference type="CDD" id="cd04278">
    <property type="entry name" value="ZnMc_MMP"/>
    <property type="match status" value="1"/>
</dbReference>
<evidence type="ECO:0000256" key="11">
    <source>
        <dbReference type="PIRSR" id="PIRSR621190-2"/>
    </source>
</evidence>
<dbReference type="GO" id="GO:0030198">
    <property type="term" value="P:extracellular matrix organization"/>
    <property type="evidence" value="ECO:0007669"/>
    <property type="project" value="TreeGrafter"/>
</dbReference>
<feature type="binding site" evidence="11">
    <location>
        <position position="246"/>
    </location>
    <ligand>
        <name>Zn(2+)</name>
        <dbReference type="ChEBI" id="CHEBI:29105"/>
        <label>1</label>
    </ligand>
</feature>
<gene>
    <name evidence="15" type="ORF">F0562_004692</name>
</gene>
<dbReference type="Pfam" id="PF01471">
    <property type="entry name" value="PG_binding_1"/>
    <property type="match status" value="1"/>
</dbReference>
<dbReference type="GO" id="GO:0008270">
    <property type="term" value="F:zinc ion binding"/>
    <property type="evidence" value="ECO:0007669"/>
    <property type="project" value="InterPro"/>
</dbReference>
<dbReference type="PRINTS" id="PR00138">
    <property type="entry name" value="MATRIXIN"/>
</dbReference>
<dbReference type="InterPro" id="IPR001818">
    <property type="entry name" value="Pept_M10_metallopeptidase"/>
</dbReference>
<feature type="binding site" evidence="11">
    <location>
        <position position="251"/>
    </location>
    <ligand>
        <name>Ca(2+)</name>
        <dbReference type="ChEBI" id="CHEBI:29108"/>
        <label>1</label>
    </ligand>
</feature>
<dbReference type="AlphaFoldDB" id="A0A5J5C2C5"/>
<dbReference type="Pfam" id="PF00413">
    <property type="entry name" value="Peptidase_M10"/>
    <property type="match status" value="1"/>
</dbReference>
<organism evidence="15 16">
    <name type="scientific">Nyssa sinensis</name>
    <dbReference type="NCBI Taxonomy" id="561372"/>
    <lineage>
        <taxon>Eukaryota</taxon>
        <taxon>Viridiplantae</taxon>
        <taxon>Streptophyta</taxon>
        <taxon>Embryophyta</taxon>
        <taxon>Tracheophyta</taxon>
        <taxon>Spermatophyta</taxon>
        <taxon>Magnoliopsida</taxon>
        <taxon>eudicotyledons</taxon>
        <taxon>Gunneridae</taxon>
        <taxon>Pentapetalae</taxon>
        <taxon>asterids</taxon>
        <taxon>Cornales</taxon>
        <taxon>Nyssaceae</taxon>
        <taxon>Nyssa</taxon>
    </lineage>
</organism>
<proteinExistence type="inferred from homology"/>
<dbReference type="InterPro" id="IPR006026">
    <property type="entry name" value="Peptidase_Metallo"/>
</dbReference>
<comment type="cofactor">
    <cofactor evidence="11">
        <name>Ca(2+)</name>
        <dbReference type="ChEBI" id="CHEBI:29108"/>
    </cofactor>
    <text evidence="11">Can bind about 5 Ca(2+) ions per subunit.</text>
</comment>
<protein>
    <recommendedName>
        <fullName evidence="14">Peptidase metallopeptidase domain-containing protein</fullName>
    </recommendedName>
</protein>
<evidence type="ECO:0000256" key="6">
    <source>
        <dbReference type="ARBA" id="ARBA00022833"/>
    </source>
</evidence>
<dbReference type="InterPro" id="IPR021190">
    <property type="entry name" value="Pept_M10A"/>
</dbReference>
<feature type="binding site" evidence="11">
    <location>
        <position position="251"/>
    </location>
    <ligand>
        <name>Ca(2+)</name>
        <dbReference type="ChEBI" id="CHEBI:29108"/>
        <label>3</label>
    </ligand>
</feature>
<feature type="active site" evidence="10">
    <location>
        <position position="271"/>
    </location>
</feature>
<evidence type="ECO:0000256" key="1">
    <source>
        <dbReference type="ARBA" id="ARBA00009614"/>
    </source>
</evidence>
<feature type="binding site" evidence="11">
    <location>
        <position position="248"/>
    </location>
    <ligand>
        <name>Ca(2+)</name>
        <dbReference type="ChEBI" id="CHEBI:29108"/>
        <label>3</label>
    </ligand>
</feature>
<keyword evidence="4 13" id="KW-0732">Signal</keyword>
<keyword evidence="3 11" id="KW-0479">Metal-binding</keyword>
<dbReference type="Gene3D" id="3.40.390.10">
    <property type="entry name" value="Collagenase (Catalytic Domain)"/>
    <property type="match status" value="1"/>
</dbReference>
<keyword evidence="8" id="KW-0865">Zymogen</keyword>
<evidence type="ECO:0000256" key="13">
    <source>
        <dbReference type="SAM" id="SignalP"/>
    </source>
</evidence>
<dbReference type="GO" id="GO:0031012">
    <property type="term" value="C:extracellular matrix"/>
    <property type="evidence" value="ECO:0007669"/>
    <property type="project" value="InterPro"/>
</dbReference>
<keyword evidence="16" id="KW-1185">Reference proteome</keyword>
<dbReference type="Proteomes" id="UP000325577">
    <property type="component" value="Linkage Group LG1"/>
</dbReference>
<dbReference type="GO" id="GO:0004222">
    <property type="term" value="F:metalloendopeptidase activity"/>
    <property type="evidence" value="ECO:0007669"/>
    <property type="project" value="InterPro"/>
</dbReference>
<dbReference type="PANTHER" id="PTHR10201:SF213">
    <property type="entry name" value="METALLOENDOPROTEINASE 2-MMP-LIKE"/>
    <property type="match status" value="1"/>
</dbReference>
<evidence type="ECO:0000313" key="15">
    <source>
        <dbReference type="EMBL" id="KAA8548047.1"/>
    </source>
</evidence>
<dbReference type="GO" id="GO:0030574">
    <property type="term" value="P:collagen catabolic process"/>
    <property type="evidence" value="ECO:0007669"/>
    <property type="project" value="TreeGrafter"/>
</dbReference>
<name>A0A5J5C2C5_9ASTE</name>